<dbReference type="Proteomes" id="UP001157006">
    <property type="component" value="Chromosome 3"/>
</dbReference>
<evidence type="ECO:0000256" key="3">
    <source>
        <dbReference type="ARBA" id="ARBA00022963"/>
    </source>
</evidence>
<dbReference type="InterPro" id="IPR001087">
    <property type="entry name" value="GDSL"/>
</dbReference>
<dbReference type="PANTHER" id="PTHR46020:SF4">
    <property type="entry name" value="OS04G0650200 PROTEIN"/>
    <property type="match status" value="1"/>
</dbReference>
<reference evidence="6 7" key="1">
    <citation type="submission" date="2023-01" db="EMBL/GenBank/DDBJ databases">
        <authorList>
            <person name="Kreplak J."/>
        </authorList>
    </citation>
    <scope>NUCLEOTIDE SEQUENCE [LARGE SCALE GENOMIC DNA]</scope>
</reference>
<protein>
    <recommendedName>
        <fullName evidence="8">GDSL esterase/lipase</fullName>
    </recommendedName>
</protein>
<evidence type="ECO:0000313" key="6">
    <source>
        <dbReference type="EMBL" id="CAI8604051.1"/>
    </source>
</evidence>
<evidence type="ECO:0000256" key="2">
    <source>
        <dbReference type="ARBA" id="ARBA00022801"/>
    </source>
</evidence>
<keyword evidence="3" id="KW-0442">Lipid degradation</keyword>
<dbReference type="SUPFAM" id="SSF52266">
    <property type="entry name" value="SGNH hydrolase"/>
    <property type="match status" value="1"/>
</dbReference>
<dbReference type="PANTHER" id="PTHR46020">
    <property type="entry name" value="OSJNBB0059K02.9 PROTEIN"/>
    <property type="match status" value="1"/>
</dbReference>
<dbReference type="InterPro" id="IPR036514">
    <property type="entry name" value="SGNH_hydro_sf"/>
</dbReference>
<feature type="signal peptide" evidence="5">
    <location>
        <begin position="1"/>
        <end position="27"/>
    </location>
</feature>
<keyword evidence="5" id="KW-0732">Signal</keyword>
<evidence type="ECO:0000256" key="4">
    <source>
        <dbReference type="ARBA" id="ARBA00023098"/>
    </source>
</evidence>
<proteinExistence type="inferred from homology"/>
<accession>A0AAV1A0Z4</accession>
<keyword evidence="2" id="KW-0378">Hydrolase</keyword>
<dbReference type="EMBL" id="OX451738">
    <property type="protein sequence ID" value="CAI8604051.1"/>
    <property type="molecule type" value="Genomic_DNA"/>
</dbReference>
<name>A0AAV1A0Z4_VICFA</name>
<keyword evidence="7" id="KW-1185">Reference proteome</keyword>
<comment type="similarity">
    <text evidence="1">Belongs to the 'GDSL' lipolytic enzyme family.</text>
</comment>
<evidence type="ECO:0000256" key="1">
    <source>
        <dbReference type="ARBA" id="ARBA00008668"/>
    </source>
</evidence>
<evidence type="ECO:0000256" key="5">
    <source>
        <dbReference type="SAM" id="SignalP"/>
    </source>
</evidence>
<gene>
    <name evidence="6" type="ORF">VFH_III114120</name>
</gene>
<evidence type="ECO:0000313" key="7">
    <source>
        <dbReference type="Proteomes" id="UP001157006"/>
    </source>
</evidence>
<sequence length="340" mass="38298">MAKQTPPIITLLSLLILLFMISITTEGTKKSSYEKLFVFGDSYADTGNFLNSPSYKPPYGITFPHQPSGRFSDGRVLTDYIASSLKIKSPAPYSLRNSSDLQFGINFAYGGTGVFDTFLKGPNMTIQINSFEEIIKQNIYTKSDIDYSVALVTVAGNDYFQYLFKDGKNIKEILDFSASLINQLSINLKRIHNVGINKIKIGLLEPVGCLPVITKTYDKCNDTINMLVMKHNELLLQTVEDLNKESKSVFVTLDLYKSFLSVIETMQKKHYGNSRVANVLRPCCVPESSNYQCGSVDERGEKRYSLCDNPESSFFWDDFHPTQNGWDAVYKMVQTSLSLI</sequence>
<dbReference type="GO" id="GO:0016788">
    <property type="term" value="F:hydrolase activity, acting on ester bonds"/>
    <property type="evidence" value="ECO:0007669"/>
    <property type="project" value="InterPro"/>
</dbReference>
<dbReference type="AlphaFoldDB" id="A0AAV1A0Z4"/>
<dbReference type="GO" id="GO:0016042">
    <property type="term" value="P:lipid catabolic process"/>
    <property type="evidence" value="ECO:0007669"/>
    <property type="project" value="UniProtKB-KW"/>
</dbReference>
<feature type="chain" id="PRO_5043785126" description="GDSL esterase/lipase" evidence="5">
    <location>
        <begin position="28"/>
        <end position="340"/>
    </location>
</feature>
<dbReference type="Gene3D" id="3.40.50.1110">
    <property type="entry name" value="SGNH hydrolase"/>
    <property type="match status" value="1"/>
</dbReference>
<dbReference type="Pfam" id="PF00657">
    <property type="entry name" value="Lipase_GDSL"/>
    <property type="match status" value="1"/>
</dbReference>
<organism evidence="6 7">
    <name type="scientific">Vicia faba</name>
    <name type="common">Broad bean</name>
    <name type="synonym">Faba vulgaris</name>
    <dbReference type="NCBI Taxonomy" id="3906"/>
    <lineage>
        <taxon>Eukaryota</taxon>
        <taxon>Viridiplantae</taxon>
        <taxon>Streptophyta</taxon>
        <taxon>Embryophyta</taxon>
        <taxon>Tracheophyta</taxon>
        <taxon>Spermatophyta</taxon>
        <taxon>Magnoliopsida</taxon>
        <taxon>eudicotyledons</taxon>
        <taxon>Gunneridae</taxon>
        <taxon>Pentapetalae</taxon>
        <taxon>rosids</taxon>
        <taxon>fabids</taxon>
        <taxon>Fabales</taxon>
        <taxon>Fabaceae</taxon>
        <taxon>Papilionoideae</taxon>
        <taxon>50 kb inversion clade</taxon>
        <taxon>NPAAA clade</taxon>
        <taxon>Hologalegina</taxon>
        <taxon>IRL clade</taxon>
        <taxon>Fabeae</taxon>
        <taxon>Vicia</taxon>
    </lineage>
</organism>
<keyword evidence="4" id="KW-0443">Lipid metabolism</keyword>
<evidence type="ECO:0008006" key="8">
    <source>
        <dbReference type="Google" id="ProtNLM"/>
    </source>
</evidence>